<protein>
    <submittedName>
        <fullName evidence="2">2391_t:CDS:1</fullName>
    </submittedName>
</protein>
<dbReference type="AlphaFoldDB" id="A0A9N8ZIS7"/>
<keyword evidence="3" id="KW-1185">Reference proteome</keyword>
<name>A0A9N8ZIS7_9GLOM</name>
<proteinExistence type="predicted"/>
<organism evidence="2 3">
    <name type="scientific">Ambispora gerdemannii</name>
    <dbReference type="NCBI Taxonomy" id="144530"/>
    <lineage>
        <taxon>Eukaryota</taxon>
        <taxon>Fungi</taxon>
        <taxon>Fungi incertae sedis</taxon>
        <taxon>Mucoromycota</taxon>
        <taxon>Glomeromycotina</taxon>
        <taxon>Glomeromycetes</taxon>
        <taxon>Archaeosporales</taxon>
        <taxon>Ambisporaceae</taxon>
        <taxon>Ambispora</taxon>
    </lineage>
</organism>
<evidence type="ECO:0000313" key="2">
    <source>
        <dbReference type="EMBL" id="CAG8496944.1"/>
    </source>
</evidence>
<gene>
    <name evidence="2" type="ORF">AGERDE_LOCUS4047</name>
</gene>
<feature type="region of interest" description="Disordered" evidence="1">
    <location>
        <begin position="1"/>
        <end position="21"/>
    </location>
</feature>
<accession>A0A9N8ZIS7</accession>
<evidence type="ECO:0000313" key="3">
    <source>
        <dbReference type="Proteomes" id="UP000789831"/>
    </source>
</evidence>
<evidence type="ECO:0000256" key="1">
    <source>
        <dbReference type="SAM" id="MobiDB-lite"/>
    </source>
</evidence>
<reference evidence="2" key="1">
    <citation type="submission" date="2021-06" db="EMBL/GenBank/DDBJ databases">
        <authorList>
            <person name="Kallberg Y."/>
            <person name="Tangrot J."/>
            <person name="Rosling A."/>
        </authorList>
    </citation>
    <scope>NUCLEOTIDE SEQUENCE</scope>
    <source>
        <strain evidence="2">MT106</strain>
    </source>
</reference>
<comment type="caution">
    <text evidence="2">The sequence shown here is derived from an EMBL/GenBank/DDBJ whole genome shotgun (WGS) entry which is preliminary data.</text>
</comment>
<dbReference type="Proteomes" id="UP000789831">
    <property type="component" value="Unassembled WGS sequence"/>
</dbReference>
<sequence>MKHLQQELSSQSTPHSKDKLASVSYDYDNRTIGYETYAQAKATIAKNTIPSAPNFELFCVSPAKQEMFSPTSYRSLNCKSNTSEIFISSLYAKQNNLLPSINHLNQPKGSVAILGDTFFSRMI</sequence>
<feature type="compositionally biased region" description="Polar residues" evidence="1">
    <location>
        <begin position="1"/>
        <end position="14"/>
    </location>
</feature>
<dbReference type="OrthoDB" id="2437656at2759"/>
<dbReference type="EMBL" id="CAJVPL010000437">
    <property type="protein sequence ID" value="CAG8496944.1"/>
    <property type="molecule type" value="Genomic_DNA"/>
</dbReference>